<protein>
    <submittedName>
        <fullName evidence="1">Uncharacterized protein</fullName>
    </submittedName>
</protein>
<accession>A0A2J7PGC1</accession>
<organism evidence="1 2">
    <name type="scientific">Cryptotermes secundus</name>
    <dbReference type="NCBI Taxonomy" id="105785"/>
    <lineage>
        <taxon>Eukaryota</taxon>
        <taxon>Metazoa</taxon>
        <taxon>Ecdysozoa</taxon>
        <taxon>Arthropoda</taxon>
        <taxon>Hexapoda</taxon>
        <taxon>Insecta</taxon>
        <taxon>Pterygota</taxon>
        <taxon>Neoptera</taxon>
        <taxon>Polyneoptera</taxon>
        <taxon>Dictyoptera</taxon>
        <taxon>Blattodea</taxon>
        <taxon>Blattoidea</taxon>
        <taxon>Termitoidae</taxon>
        <taxon>Kalotermitidae</taxon>
        <taxon>Cryptotermitinae</taxon>
        <taxon>Cryptotermes</taxon>
    </lineage>
</organism>
<dbReference type="InParanoid" id="A0A2J7PGC1"/>
<dbReference type="AlphaFoldDB" id="A0A2J7PGC1"/>
<proteinExistence type="predicted"/>
<dbReference type="EMBL" id="NEVH01025635">
    <property type="protein sequence ID" value="PNF15383.1"/>
    <property type="molecule type" value="Genomic_DNA"/>
</dbReference>
<sequence length="76" mass="8625">MEETSEFQARWWQKCPLLHVVHTCSRAHSSSYPMGTGALSLGVKRPGREADHSPPTSVEVKKMWIYTFTPPFAFMA</sequence>
<evidence type="ECO:0000313" key="2">
    <source>
        <dbReference type="Proteomes" id="UP000235965"/>
    </source>
</evidence>
<gene>
    <name evidence="1" type="ORF">B7P43_G01010</name>
</gene>
<name>A0A2J7PGC1_9NEOP</name>
<dbReference type="Proteomes" id="UP000235965">
    <property type="component" value="Unassembled WGS sequence"/>
</dbReference>
<evidence type="ECO:0000313" key="1">
    <source>
        <dbReference type="EMBL" id="PNF15383.1"/>
    </source>
</evidence>
<keyword evidence="2" id="KW-1185">Reference proteome</keyword>
<reference evidence="1 2" key="1">
    <citation type="submission" date="2017-12" db="EMBL/GenBank/DDBJ databases">
        <title>Hemimetabolous genomes reveal molecular basis of termite eusociality.</title>
        <authorList>
            <person name="Harrison M.C."/>
            <person name="Jongepier E."/>
            <person name="Robertson H.M."/>
            <person name="Arning N."/>
            <person name="Bitard-Feildel T."/>
            <person name="Chao H."/>
            <person name="Childers C.P."/>
            <person name="Dinh H."/>
            <person name="Doddapaneni H."/>
            <person name="Dugan S."/>
            <person name="Gowin J."/>
            <person name="Greiner C."/>
            <person name="Han Y."/>
            <person name="Hu H."/>
            <person name="Hughes D.S.T."/>
            <person name="Huylmans A.-K."/>
            <person name="Kemena C."/>
            <person name="Kremer L.P.M."/>
            <person name="Lee S.L."/>
            <person name="Lopez-Ezquerra A."/>
            <person name="Mallet L."/>
            <person name="Monroy-Kuhn J.M."/>
            <person name="Moser A."/>
            <person name="Murali S.C."/>
            <person name="Muzny D.M."/>
            <person name="Otani S."/>
            <person name="Piulachs M.-D."/>
            <person name="Poelchau M."/>
            <person name="Qu J."/>
            <person name="Schaub F."/>
            <person name="Wada-Katsumata A."/>
            <person name="Worley K.C."/>
            <person name="Xie Q."/>
            <person name="Ylla G."/>
            <person name="Poulsen M."/>
            <person name="Gibbs R.A."/>
            <person name="Schal C."/>
            <person name="Richards S."/>
            <person name="Belles X."/>
            <person name="Korb J."/>
            <person name="Bornberg-Bauer E."/>
        </authorList>
    </citation>
    <scope>NUCLEOTIDE SEQUENCE [LARGE SCALE GENOMIC DNA]</scope>
    <source>
        <tissue evidence="1">Whole body</tissue>
    </source>
</reference>
<comment type="caution">
    <text evidence="1">The sequence shown here is derived from an EMBL/GenBank/DDBJ whole genome shotgun (WGS) entry which is preliminary data.</text>
</comment>